<dbReference type="InterPro" id="IPR036097">
    <property type="entry name" value="HisK_dim/P_sf"/>
</dbReference>
<dbReference type="AlphaFoldDB" id="D9PF33"/>
<evidence type="ECO:0000256" key="5">
    <source>
        <dbReference type="ARBA" id="ARBA00022840"/>
    </source>
</evidence>
<dbReference type="InterPro" id="IPR005467">
    <property type="entry name" value="His_kinase_dom"/>
</dbReference>
<comment type="caution">
    <text evidence="8">The sequence shown here is derived from an EMBL/GenBank/DDBJ whole genome shotgun (WGS) entry which is preliminary data.</text>
</comment>
<keyword evidence="6" id="KW-0902">Two-component regulatory system</keyword>
<evidence type="ECO:0000256" key="4">
    <source>
        <dbReference type="ARBA" id="ARBA00022777"/>
    </source>
</evidence>
<dbReference type="GO" id="GO:0005524">
    <property type="term" value="F:ATP binding"/>
    <property type="evidence" value="ECO:0007669"/>
    <property type="project" value="UniProtKB-KW"/>
</dbReference>
<keyword evidence="5" id="KW-0067">ATP-binding</keyword>
<reference evidence="8" key="2">
    <citation type="journal article" date="2011" name="Microb. Ecol.">
        <title>Taxonomic and Functional Metagenomic Profiling of the Microbial Community in the Anoxic Sediment of a Sub-saline Shallow Lake (Laguna de Carrizo, Central Spain).</title>
        <authorList>
            <person name="Ferrer M."/>
            <person name="Guazzaroni M.E."/>
            <person name="Richter M."/>
            <person name="Garcia-Salamanca A."/>
            <person name="Yarza P."/>
            <person name="Suarez-Suarez A."/>
            <person name="Solano J."/>
            <person name="Alcaide M."/>
            <person name="van Dillewijn P."/>
            <person name="Molina-Henares M.A."/>
            <person name="Lopez-Cortes N."/>
            <person name="Al-Ramahi Y."/>
            <person name="Guerrero C."/>
            <person name="Acosta A."/>
            <person name="de Eugenio L.I."/>
            <person name="Martinez V."/>
            <person name="Marques S."/>
            <person name="Rojo F."/>
            <person name="Santero E."/>
            <person name="Genilloud O."/>
            <person name="Perez-Perez J."/>
            <person name="Rossello-Mora R."/>
            <person name="Ramos J.L."/>
        </authorList>
    </citation>
    <scope>NUCLEOTIDE SEQUENCE</scope>
</reference>
<dbReference type="InterPro" id="IPR003661">
    <property type="entry name" value="HisK_dim/P_dom"/>
</dbReference>
<evidence type="ECO:0000256" key="6">
    <source>
        <dbReference type="ARBA" id="ARBA00023012"/>
    </source>
</evidence>
<sequence>MSFPKHNEGLFIRGASFESLFEGSELFDKLKNENIPPPVSVFFIPLSIALTFTHHVMKDSDSKIIGLILTLLGEDSKEGVSYVDDKMIRMDRLAKVGLLASSIAHEIRNPLAGISANVQVLAEIITDKKEYQKFFDVILEEISRVEKIIHDLLDYSRPTKLLLSKVFITEVFEHIQTLTSAQFNKQKVAIEFLLPASLPPIRADFGQVIQVFLNCLMNAAQALPEGGKIILQCDALNDHLNISIKDRGMGIKPALLDKIFEPFFTTRDKGLGLGLSVTKKIMEDHKGSISIESIENIGTTVKLLFPLFRD</sequence>
<dbReference type="CDD" id="cd00082">
    <property type="entry name" value="HisKA"/>
    <property type="match status" value="1"/>
</dbReference>
<dbReference type="GO" id="GO:0000155">
    <property type="term" value="F:phosphorelay sensor kinase activity"/>
    <property type="evidence" value="ECO:0007669"/>
    <property type="project" value="InterPro"/>
</dbReference>
<dbReference type="SUPFAM" id="SSF55874">
    <property type="entry name" value="ATPase domain of HSP90 chaperone/DNA topoisomerase II/histidine kinase"/>
    <property type="match status" value="1"/>
</dbReference>
<evidence type="ECO:0000256" key="2">
    <source>
        <dbReference type="ARBA" id="ARBA00022679"/>
    </source>
</evidence>
<dbReference type="Pfam" id="PF02518">
    <property type="entry name" value="HATPase_c"/>
    <property type="match status" value="1"/>
</dbReference>
<keyword evidence="4 8" id="KW-0418">Kinase</keyword>
<evidence type="ECO:0000256" key="1">
    <source>
        <dbReference type="ARBA" id="ARBA00022553"/>
    </source>
</evidence>
<keyword evidence="1" id="KW-0597">Phosphoprotein</keyword>
<keyword evidence="3" id="KW-0547">Nucleotide-binding</keyword>
<protein>
    <submittedName>
        <fullName evidence="8">Signal transduction histidine-protein kinase atoS</fullName>
    </submittedName>
</protein>
<dbReference type="Gene3D" id="1.10.287.130">
    <property type="match status" value="1"/>
</dbReference>
<dbReference type="PANTHER" id="PTHR43065">
    <property type="entry name" value="SENSOR HISTIDINE KINASE"/>
    <property type="match status" value="1"/>
</dbReference>
<dbReference type="InterPro" id="IPR003594">
    <property type="entry name" value="HATPase_dom"/>
</dbReference>
<dbReference type="PRINTS" id="PR00344">
    <property type="entry name" value="BCTRLSENSOR"/>
</dbReference>
<dbReference type="Pfam" id="PF00512">
    <property type="entry name" value="HisKA"/>
    <property type="match status" value="1"/>
</dbReference>
<dbReference type="SMART" id="SM00387">
    <property type="entry name" value="HATPase_c"/>
    <property type="match status" value="1"/>
</dbReference>
<evidence type="ECO:0000256" key="3">
    <source>
        <dbReference type="ARBA" id="ARBA00022741"/>
    </source>
</evidence>
<evidence type="ECO:0000313" key="8">
    <source>
        <dbReference type="EMBL" id="EFK97827.1"/>
    </source>
</evidence>
<dbReference type="SUPFAM" id="SSF47384">
    <property type="entry name" value="Homodimeric domain of signal transducing histidine kinase"/>
    <property type="match status" value="1"/>
</dbReference>
<dbReference type="Gene3D" id="3.30.565.10">
    <property type="entry name" value="Histidine kinase-like ATPase, C-terminal domain"/>
    <property type="match status" value="1"/>
</dbReference>
<feature type="domain" description="Histidine kinase" evidence="7">
    <location>
        <begin position="102"/>
        <end position="309"/>
    </location>
</feature>
<reference evidence="8" key="1">
    <citation type="submission" date="2010-07" db="EMBL/GenBank/DDBJ databases">
        <authorList>
            <consortium name="CONSOLIDER consortium CSD2007-00005"/>
            <person name="Guazzaroni M.-E."/>
            <person name="Richter M."/>
            <person name="Garcia-Salamanca A."/>
            <person name="Yarza P."/>
            <person name="Ferrer M."/>
        </authorList>
    </citation>
    <scope>NUCLEOTIDE SEQUENCE</scope>
</reference>
<dbReference type="PROSITE" id="PS50109">
    <property type="entry name" value="HIS_KIN"/>
    <property type="match status" value="1"/>
</dbReference>
<proteinExistence type="predicted"/>
<dbReference type="PANTHER" id="PTHR43065:SF10">
    <property type="entry name" value="PEROXIDE STRESS-ACTIVATED HISTIDINE KINASE MAK3"/>
    <property type="match status" value="1"/>
</dbReference>
<dbReference type="InterPro" id="IPR004358">
    <property type="entry name" value="Sig_transdc_His_kin-like_C"/>
</dbReference>
<accession>D9PF33</accession>
<dbReference type="SMART" id="SM00388">
    <property type="entry name" value="HisKA"/>
    <property type="match status" value="1"/>
</dbReference>
<dbReference type="InterPro" id="IPR036890">
    <property type="entry name" value="HATPase_C_sf"/>
</dbReference>
<gene>
    <name evidence="8" type="ORF">LDC_0111</name>
</gene>
<evidence type="ECO:0000259" key="7">
    <source>
        <dbReference type="PROSITE" id="PS50109"/>
    </source>
</evidence>
<organism evidence="8">
    <name type="scientific">sediment metagenome</name>
    <dbReference type="NCBI Taxonomy" id="749907"/>
    <lineage>
        <taxon>unclassified sequences</taxon>
        <taxon>metagenomes</taxon>
        <taxon>ecological metagenomes</taxon>
    </lineage>
</organism>
<keyword evidence="2" id="KW-0808">Transferase</keyword>
<name>D9PF33_9ZZZZ</name>
<dbReference type="EMBL" id="ADZX01000009">
    <property type="protein sequence ID" value="EFK97827.1"/>
    <property type="molecule type" value="Genomic_DNA"/>
</dbReference>